<name>A0A0H3XLT8_9MOLU</name>
<protein>
    <submittedName>
        <fullName evidence="2">Uncharacterized protein</fullName>
    </submittedName>
</protein>
<dbReference type="KEGG" id="seri:SERIO_v1c01740"/>
<reference evidence="3" key="2">
    <citation type="submission" date="2015-06" db="EMBL/GenBank/DDBJ databases">
        <title>Complete genome sequence of Spiroplasma eriocheiris TDA-040725-5 (DSM 21848).</title>
        <authorList>
            <person name="Lo W.-S."/>
            <person name="Kuo C.-H."/>
        </authorList>
    </citation>
    <scope>NUCLEOTIDE SEQUENCE [LARGE SCALE GENOMIC DNA]</scope>
    <source>
        <strain evidence="3">TDA-040725-5</strain>
    </source>
</reference>
<evidence type="ECO:0000256" key="1">
    <source>
        <dbReference type="SAM" id="Phobius"/>
    </source>
</evidence>
<organism evidence="2 3">
    <name type="scientific">Spiroplasma eriocheiris</name>
    <dbReference type="NCBI Taxonomy" id="315358"/>
    <lineage>
        <taxon>Bacteria</taxon>
        <taxon>Bacillati</taxon>
        <taxon>Mycoplasmatota</taxon>
        <taxon>Mollicutes</taxon>
        <taxon>Entomoplasmatales</taxon>
        <taxon>Spiroplasmataceae</taxon>
        <taxon>Spiroplasma</taxon>
    </lineage>
</organism>
<dbReference type="STRING" id="315358.SERIO_v1c01740"/>
<gene>
    <name evidence="2" type="ORF">SERIO_v1c01740</name>
</gene>
<keyword evidence="3" id="KW-1185">Reference proteome</keyword>
<feature type="transmembrane region" description="Helical" evidence="1">
    <location>
        <begin position="12"/>
        <end position="32"/>
    </location>
</feature>
<dbReference type="GO" id="GO:0008237">
    <property type="term" value="F:metallopeptidase activity"/>
    <property type="evidence" value="ECO:0007669"/>
    <property type="project" value="InterPro"/>
</dbReference>
<dbReference type="Gene3D" id="3.40.390.10">
    <property type="entry name" value="Collagenase (Catalytic Domain)"/>
    <property type="match status" value="1"/>
</dbReference>
<keyword evidence="1" id="KW-0472">Membrane</keyword>
<evidence type="ECO:0000313" key="3">
    <source>
        <dbReference type="Proteomes" id="UP000035661"/>
    </source>
</evidence>
<dbReference type="PATRIC" id="fig|743698.3.peg.176"/>
<dbReference type="InterPro" id="IPR024079">
    <property type="entry name" value="MetalloPept_cat_dom_sf"/>
</dbReference>
<keyword evidence="1" id="KW-0812">Transmembrane</keyword>
<dbReference type="Proteomes" id="UP000035661">
    <property type="component" value="Chromosome"/>
</dbReference>
<evidence type="ECO:0000313" key="2">
    <source>
        <dbReference type="EMBL" id="AKM53767.1"/>
    </source>
</evidence>
<sequence>MAKKAVNWSMIITLIIGIVLVVVLGVVVWYVLKVKAEDTGNKYSACLLYEEHSPDKVSSDRGGKAELIRQLQDPNFKILQKQKLNYNDFTTDDFNLIRACESNMVYKANQTAINSFQGLSTPIVFNSVADLESELKNNYDLDFTSLVNSTTGDKIAFANNTLDFFNKLNNLYGNKMLKSILYNLETGSMVDPQVVAVTKFGGWSSYGVYQCMVLGPRAADVNLARQQYDIGYWSTKMDINTLVHEMGHAVSNYSLTYASDRQYFNKNLGGIPTCQSLNDGNPTRVRIYNESPNDYLVRYLGQRAGIGNGYPLQQKLAAWSFVQSGYGREGSDTGGNGELFAEAFAQWLLTPDNQKGLNWQVLNDFYTNGLKQEYAL</sequence>
<keyword evidence="1" id="KW-1133">Transmembrane helix</keyword>
<accession>A0A0H3XLT8</accession>
<dbReference type="AlphaFoldDB" id="A0A0H3XLT8"/>
<dbReference type="SUPFAM" id="SSF55486">
    <property type="entry name" value="Metalloproteases ('zincins'), catalytic domain"/>
    <property type="match status" value="1"/>
</dbReference>
<reference evidence="2 3" key="1">
    <citation type="journal article" date="2015" name="Genome Biol. Evol.">
        <title>Found and Lost: The Fates of Horizontally Acquired Genes in Arthropod-Symbiotic Spiroplasma.</title>
        <authorList>
            <person name="Lo W.S."/>
            <person name="Gasparich G.E."/>
            <person name="Kuo C.H."/>
        </authorList>
    </citation>
    <scope>NUCLEOTIDE SEQUENCE [LARGE SCALE GENOMIC DNA]</scope>
    <source>
        <strain evidence="3">TDA-040725-5</strain>
    </source>
</reference>
<proteinExistence type="predicted"/>
<dbReference type="EMBL" id="CP011856">
    <property type="protein sequence ID" value="AKM53767.1"/>
    <property type="molecule type" value="Genomic_DNA"/>
</dbReference>
<dbReference type="RefSeq" id="WP_047791039.1">
    <property type="nucleotide sequence ID" value="NZ_CP011856.1"/>
</dbReference>